<sequence>MAAAASKKSKKAKWIKASITDIIAEPTTIPTANTWADSVEEEPETFGYASRSRAVVTLPSASRAACGDLQWTMSPSLGDLLTQHTFLTYHMMLMKVLFLNYLQGLKGAASKGLVVLTSKRGEGLINAMNMPDLTINGRRIRIEVSTQDNDRRMGRGTVFDRE</sequence>
<feature type="non-terminal residue" evidence="1">
    <location>
        <position position="162"/>
    </location>
</feature>
<protein>
    <submittedName>
        <fullName evidence="1">Uncharacterized protein</fullName>
    </submittedName>
</protein>
<gene>
    <name evidence="1" type="ORF">APLA_LOCUS16449</name>
</gene>
<organism evidence="1 2">
    <name type="scientific">Arctia plantaginis</name>
    <name type="common">Wood tiger moth</name>
    <name type="synonym">Phalaena plantaginis</name>
    <dbReference type="NCBI Taxonomy" id="874455"/>
    <lineage>
        <taxon>Eukaryota</taxon>
        <taxon>Metazoa</taxon>
        <taxon>Ecdysozoa</taxon>
        <taxon>Arthropoda</taxon>
        <taxon>Hexapoda</taxon>
        <taxon>Insecta</taxon>
        <taxon>Pterygota</taxon>
        <taxon>Neoptera</taxon>
        <taxon>Endopterygota</taxon>
        <taxon>Lepidoptera</taxon>
        <taxon>Glossata</taxon>
        <taxon>Ditrysia</taxon>
        <taxon>Noctuoidea</taxon>
        <taxon>Erebidae</taxon>
        <taxon>Arctiinae</taxon>
        <taxon>Arctia</taxon>
    </lineage>
</organism>
<proteinExistence type="predicted"/>
<dbReference type="AlphaFoldDB" id="A0A8S1BPV1"/>
<accession>A0A8S1BPV1</accession>
<evidence type="ECO:0000313" key="1">
    <source>
        <dbReference type="EMBL" id="CAB3259103.1"/>
    </source>
</evidence>
<evidence type="ECO:0000313" key="2">
    <source>
        <dbReference type="Proteomes" id="UP000494256"/>
    </source>
</evidence>
<dbReference type="OrthoDB" id="6608471at2759"/>
<comment type="caution">
    <text evidence="1">The sequence shown here is derived from an EMBL/GenBank/DDBJ whole genome shotgun (WGS) entry which is preliminary data.</text>
</comment>
<dbReference type="EMBL" id="CADEBD010000690">
    <property type="protein sequence ID" value="CAB3259103.1"/>
    <property type="molecule type" value="Genomic_DNA"/>
</dbReference>
<name>A0A8S1BPV1_ARCPL</name>
<dbReference type="Proteomes" id="UP000494256">
    <property type="component" value="Unassembled WGS sequence"/>
</dbReference>
<reference evidence="1 2" key="1">
    <citation type="submission" date="2020-04" db="EMBL/GenBank/DDBJ databases">
        <authorList>
            <person name="Wallbank WR R."/>
            <person name="Pardo Diaz C."/>
            <person name="Kozak K."/>
            <person name="Martin S."/>
            <person name="Jiggins C."/>
            <person name="Moest M."/>
            <person name="Warren A I."/>
            <person name="Byers J.R.P. K."/>
            <person name="Montejo-Kovacevich G."/>
            <person name="Yen C E."/>
        </authorList>
    </citation>
    <scope>NUCLEOTIDE SEQUENCE [LARGE SCALE GENOMIC DNA]</scope>
</reference>